<dbReference type="Gene3D" id="3.20.20.80">
    <property type="entry name" value="Glycosidases"/>
    <property type="match status" value="1"/>
</dbReference>
<name>A0A2Z4GC62_9BACT</name>
<dbReference type="OrthoDB" id="7813231at2"/>
<evidence type="ECO:0008006" key="4">
    <source>
        <dbReference type="Google" id="ProtNLM"/>
    </source>
</evidence>
<dbReference type="Proteomes" id="UP000249873">
    <property type="component" value="Chromosome"/>
</dbReference>
<evidence type="ECO:0000313" key="2">
    <source>
        <dbReference type="EMBL" id="AWV98724.1"/>
    </source>
</evidence>
<accession>A0A2Z4GC62</accession>
<dbReference type="InterPro" id="IPR017853">
    <property type="entry name" value="GH"/>
</dbReference>
<evidence type="ECO:0000313" key="3">
    <source>
        <dbReference type="Proteomes" id="UP000249873"/>
    </source>
</evidence>
<feature type="signal peptide" evidence="1">
    <location>
        <begin position="1"/>
        <end position="18"/>
    </location>
</feature>
<feature type="chain" id="PRO_5016325969" description="Glycoside hydrolase family 5 domain-containing protein" evidence="1">
    <location>
        <begin position="19"/>
        <end position="358"/>
    </location>
</feature>
<gene>
    <name evidence="2" type="ORF">DJ013_11290</name>
</gene>
<organism evidence="2 3">
    <name type="scientific">Arcticibacterium luteifluviistationis</name>
    <dbReference type="NCBI Taxonomy" id="1784714"/>
    <lineage>
        <taxon>Bacteria</taxon>
        <taxon>Pseudomonadati</taxon>
        <taxon>Bacteroidota</taxon>
        <taxon>Cytophagia</taxon>
        <taxon>Cytophagales</taxon>
        <taxon>Leadbetterellaceae</taxon>
        <taxon>Arcticibacterium</taxon>
    </lineage>
</organism>
<dbReference type="PROSITE" id="PS51257">
    <property type="entry name" value="PROKAR_LIPOPROTEIN"/>
    <property type="match status" value="1"/>
</dbReference>
<dbReference type="EMBL" id="CP029480">
    <property type="protein sequence ID" value="AWV98724.1"/>
    <property type="molecule type" value="Genomic_DNA"/>
</dbReference>
<dbReference type="RefSeq" id="WP_111371917.1">
    <property type="nucleotide sequence ID" value="NZ_CP029480.1"/>
</dbReference>
<dbReference type="SUPFAM" id="SSF51445">
    <property type="entry name" value="(Trans)glycosidases"/>
    <property type="match status" value="1"/>
</dbReference>
<protein>
    <recommendedName>
        <fullName evidence="4">Glycoside hydrolase family 5 domain-containing protein</fullName>
    </recommendedName>
</protein>
<dbReference type="KEGG" id="als:DJ013_11290"/>
<keyword evidence="3" id="KW-1185">Reference proteome</keyword>
<reference evidence="2 3" key="1">
    <citation type="submission" date="2018-05" db="EMBL/GenBank/DDBJ databases">
        <title>Complete genome sequence of Arcticibacterium luteifluviistationis SM1504T, a cytophagaceae bacterium isolated from Arctic surface seawater.</title>
        <authorList>
            <person name="Li Y."/>
            <person name="Qin Q.-L."/>
        </authorList>
    </citation>
    <scope>NUCLEOTIDE SEQUENCE [LARGE SCALE GENOMIC DNA]</scope>
    <source>
        <strain evidence="2 3">SM1504</strain>
    </source>
</reference>
<dbReference type="AlphaFoldDB" id="A0A2Z4GC62"/>
<keyword evidence="1" id="KW-0732">Signal</keyword>
<evidence type="ECO:0000256" key="1">
    <source>
        <dbReference type="SAM" id="SignalP"/>
    </source>
</evidence>
<sequence>MKKTLLFLLLPFIIFSCADSKKSTTVSISGNQFLINGELTHKGREWQDQKIEGLLFNSRMVQGIFNDTNPETKDNFVYPDTKTWDADRNTNEFIAAMPSWKSHGLDAFTLNLQGGSPLGYGNKGWINTAFDAKGELKADYITRLERILNKADELNMVVILGYFYFGQDQFLDDEAAVINATDNITKWILENGYTNVIVELNNETDIQYDHEILQAARIHELIKRVQDTEINGQKLLVSTSFSGGKVPTQEVADISDFILIHGNGVATQTKMLDFIENVKALVKTPKPIVINEDDHFNFESDTCNFVTATKNYISWGYFDFRMKDEGFENGFQSVPVDWAISSEKKKSFFNKMKEITQE</sequence>
<proteinExistence type="predicted"/>